<evidence type="ECO:0000256" key="5">
    <source>
        <dbReference type="RuleBase" id="RU363019"/>
    </source>
</evidence>
<dbReference type="RefSeq" id="XP_012897170.1">
    <property type="nucleotide sequence ID" value="XM_013041716.1"/>
</dbReference>
<evidence type="ECO:0000313" key="7">
    <source>
        <dbReference type="EMBL" id="CBK23122.2"/>
    </source>
</evidence>
<dbReference type="PIRSF" id="PIRSF001467">
    <property type="entry name" value="Peptidylpro_ismrse"/>
    <property type="match status" value="1"/>
</dbReference>
<dbReference type="EC" id="5.2.1.8" evidence="5"/>
<dbReference type="PANTHER" id="PTHR45625:SF6">
    <property type="entry name" value="SPLICEOSOME-ASSOCIATED PROTEIN CWC27 HOMOLOG"/>
    <property type="match status" value="1"/>
</dbReference>
<dbReference type="CDD" id="cd01925">
    <property type="entry name" value="cyclophilin_CeCYP16-like"/>
    <property type="match status" value="1"/>
</dbReference>
<dbReference type="GeneID" id="24920171"/>
<dbReference type="Pfam" id="PF00160">
    <property type="entry name" value="Pro_isomerase"/>
    <property type="match status" value="1"/>
</dbReference>
<evidence type="ECO:0000259" key="6">
    <source>
        <dbReference type="PROSITE" id="PS50072"/>
    </source>
</evidence>
<dbReference type="Gene3D" id="2.40.100.10">
    <property type="entry name" value="Cyclophilin-like"/>
    <property type="match status" value="1"/>
</dbReference>
<accession>D8M4Y3</accession>
<comment type="function">
    <text evidence="5">PPIases accelerate the folding of proteins. It catalyzes the cis-trans isomerization of proline imidic peptide bonds in oligopeptides.</text>
</comment>
<comment type="similarity">
    <text evidence="5">Belongs to the cyclophilin-type PPIase family.</text>
</comment>
<keyword evidence="8" id="KW-1185">Reference proteome</keyword>
<dbReference type="GO" id="GO:0071013">
    <property type="term" value="C:catalytic step 2 spliceosome"/>
    <property type="evidence" value="ECO:0007669"/>
    <property type="project" value="TreeGrafter"/>
</dbReference>
<organism evidence="7">
    <name type="scientific">Blastocystis hominis</name>
    <dbReference type="NCBI Taxonomy" id="12968"/>
    <lineage>
        <taxon>Eukaryota</taxon>
        <taxon>Sar</taxon>
        <taxon>Stramenopiles</taxon>
        <taxon>Bigyra</taxon>
        <taxon>Opalozoa</taxon>
        <taxon>Opalinata</taxon>
        <taxon>Blastocystidae</taxon>
        <taxon>Blastocystis</taxon>
    </lineage>
</organism>
<dbReference type="InterPro" id="IPR044666">
    <property type="entry name" value="Cyclophilin_A-like"/>
</dbReference>
<gene>
    <name evidence="7" type="ORF">GSBLH_T00003048001</name>
</gene>
<dbReference type="InterPro" id="IPR002130">
    <property type="entry name" value="Cyclophilin-type_PPIase_dom"/>
</dbReference>
<dbReference type="InterPro" id="IPR024936">
    <property type="entry name" value="Cyclophilin-type_PPIase"/>
</dbReference>
<evidence type="ECO:0000256" key="2">
    <source>
        <dbReference type="ARBA" id="ARBA00023110"/>
    </source>
</evidence>
<dbReference type="OrthoDB" id="442970at2759"/>
<keyword evidence="3 5" id="KW-0413">Isomerase</keyword>
<name>D8M4Y3_BLAHO</name>
<dbReference type="Proteomes" id="UP000008312">
    <property type="component" value="Unassembled WGS sequence"/>
</dbReference>
<dbReference type="EMBL" id="FN668655">
    <property type="protein sequence ID" value="CBK23122.2"/>
    <property type="molecule type" value="Genomic_DNA"/>
</dbReference>
<feature type="domain" description="PPIase cyclophilin-type" evidence="6">
    <location>
        <begin position="18"/>
        <end position="167"/>
    </location>
</feature>
<dbReference type="FunFam" id="2.40.100.10:FF:000007">
    <property type="entry name" value="Peptidyl-prolyl cis-trans isomerase CWC27 homolog"/>
    <property type="match status" value="1"/>
</dbReference>
<evidence type="ECO:0000256" key="4">
    <source>
        <dbReference type="ARBA" id="ARBA00023242"/>
    </source>
</evidence>
<comment type="subcellular location">
    <subcellularLocation>
        <location evidence="1">Nucleus</location>
    </subcellularLocation>
</comment>
<keyword evidence="4" id="KW-0539">Nucleus</keyword>
<dbReference type="AlphaFoldDB" id="D8M4Y3"/>
<dbReference type="PANTHER" id="PTHR45625">
    <property type="entry name" value="PEPTIDYL-PROLYL CIS-TRANS ISOMERASE-RELATED"/>
    <property type="match status" value="1"/>
</dbReference>
<dbReference type="PROSITE" id="PS50072">
    <property type="entry name" value="CSA_PPIASE_2"/>
    <property type="match status" value="1"/>
</dbReference>
<dbReference type="InParanoid" id="D8M4Y3"/>
<dbReference type="InterPro" id="IPR029000">
    <property type="entry name" value="Cyclophilin-like_dom_sf"/>
</dbReference>
<protein>
    <recommendedName>
        <fullName evidence="5">Peptidyl-prolyl cis-trans isomerase</fullName>
        <shortName evidence="5">PPIase</shortName>
        <ecNumber evidence="5">5.2.1.8</ecNumber>
    </recommendedName>
</protein>
<comment type="catalytic activity">
    <reaction evidence="5">
        <text>[protein]-peptidylproline (omega=180) = [protein]-peptidylproline (omega=0)</text>
        <dbReference type="Rhea" id="RHEA:16237"/>
        <dbReference type="Rhea" id="RHEA-COMP:10747"/>
        <dbReference type="Rhea" id="RHEA-COMP:10748"/>
        <dbReference type="ChEBI" id="CHEBI:83833"/>
        <dbReference type="ChEBI" id="CHEBI:83834"/>
        <dbReference type="EC" id="5.2.1.8"/>
    </reaction>
</comment>
<dbReference type="PRINTS" id="PR00153">
    <property type="entry name" value="CSAPPISMRASE"/>
</dbReference>
<evidence type="ECO:0000256" key="3">
    <source>
        <dbReference type="ARBA" id="ARBA00023235"/>
    </source>
</evidence>
<reference evidence="7" key="1">
    <citation type="submission" date="2010-02" db="EMBL/GenBank/DDBJ databases">
        <title>Sequencing and annotation of the Blastocystis hominis genome.</title>
        <authorList>
            <person name="Wincker P."/>
        </authorList>
    </citation>
    <scope>NUCLEOTIDE SEQUENCE</scope>
    <source>
        <strain evidence="7">Singapore isolate B</strain>
    </source>
</reference>
<evidence type="ECO:0000313" key="8">
    <source>
        <dbReference type="Proteomes" id="UP000008312"/>
    </source>
</evidence>
<dbReference type="OMA" id="ASECDQD"/>
<keyword evidence="2 5" id="KW-0697">Rotamase</keyword>
<dbReference type="GO" id="GO:0003755">
    <property type="term" value="F:peptidyl-prolyl cis-trans isomerase activity"/>
    <property type="evidence" value="ECO:0007669"/>
    <property type="project" value="UniProtKB-UniRule"/>
</dbReference>
<dbReference type="SUPFAM" id="SSF50891">
    <property type="entry name" value="Cyclophilin-like"/>
    <property type="match status" value="1"/>
</dbReference>
<evidence type="ECO:0000256" key="1">
    <source>
        <dbReference type="ARBA" id="ARBA00004123"/>
    </source>
</evidence>
<proteinExistence type="inferred from homology"/>
<sequence length="186" mass="20946">MAYVYNVEPNTNGKVVLHTSHGDIDIELWSDQAPVTCRNFVQLCLEGYYDNTIFHRIIKNMMIQGGDPTGTGQGGESIYDKAFKDEFNPRLKFSHRGIVAMANENRPDTNHSQFFITLEATDWLAGKNTIFGKVTGNTIFNVLKMGELATDSNDRPHYPPIIKSVSVITNPFPDIVPRHPFVLFVI</sequence>